<evidence type="ECO:0000256" key="3">
    <source>
        <dbReference type="ARBA" id="ARBA00023163"/>
    </source>
</evidence>
<dbReference type="PANTHER" id="PTHR42756:SF1">
    <property type="entry name" value="TRANSCRIPTIONAL REPRESSOR OF EMRAB OPERON"/>
    <property type="match status" value="1"/>
</dbReference>
<dbReference type="PANTHER" id="PTHR42756">
    <property type="entry name" value="TRANSCRIPTIONAL REGULATOR, MARR"/>
    <property type="match status" value="1"/>
</dbReference>
<organism evidence="5 8">
    <name type="scientific">Oenococcus sicerae</name>
    <dbReference type="NCBI Taxonomy" id="2203724"/>
    <lineage>
        <taxon>Bacteria</taxon>
        <taxon>Bacillati</taxon>
        <taxon>Bacillota</taxon>
        <taxon>Bacilli</taxon>
        <taxon>Lactobacillales</taxon>
        <taxon>Lactobacillaceae</taxon>
        <taxon>Oenococcus</taxon>
    </lineage>
</organism>
<evidence type="ECO:0000259" key="4">
    <source>
        <dbReference type="PROSITE" id="PS50995"/>
    </source>
</evidence>
<evidence type="ECO:0000313" key="5">
    <source>
        <dbReference type="EMBL" id="MDN6900904.1"/>
    </source>
</evidence>
<keyword evidence="2" id="KW-0238">DNA-binding</keyword>
<dbReference type="PROSITE" id="PS50995">
    <property type="entry name" value="HTH_MARR_2"/>
    <property type="match status" value="1"/>
</dbReference>
<dbReference type="EMBL" id="SDWY01000004">
    <property type="protein sequence ID" value="MDN6900904.1"/>
    <property type="molecule type" value="Genomic_DNA"/>
</dbReference>
<proteinExistence type="predicted"/>
<dbReference type="Proteomes" id="UP001167919">
    <property type="component" value="Unassembled WGS sequence"/>
</dbReference>
<dbReference type="PRINTS" id="PR00598">
    <property type="entry name" value="HTHMARR"/>
</dbReference>
<dbReference type="EMBL" id="CP029684">
    <property type="protein sequence ID" value="QAS69180.1"/>
    <property type="molecule type" value="Genomic_DNA"/>
</dbReference>
<dbReference type="SUPFAM" id="SSF46785">
    <property type="entry name" value="Winged helix' DNA-binding domain"/>
    <property type="match status" value="1"/>
</dbReference>
<dbReference type="InterPro" id="IPR000835">
    <property type="entry name" value="HTH_MarR-typ"/>
</dbReference>
<accession>A0AAJ1VP54</accession>
<dbReference type="RefSeq" id="WP_128685069.1">
    <property type="nucleotide sequence ID" value="NZ_CP029684.2"/>
</dbReference>
<sequence length="141" mass="16034">MEKSLGIAIKKANNSIQRYGDQVARQMGLTGVQMSIIDFLYRMETVKEINQSYIENEFNIQKSSATSLLQLMEKKGLVTRLPSSTDSRYKIIRLTSQTEKSAENIHKALQKNDDMLRKLLGENADLVINSLEKVITEVKPK</sequence>
<dbReference type="Gene3D" id="1.10.10.10">
    <property type="entry name" value="Winged helix-like DNA-binding domain superfamily/Winged helix DNA-binding domain"/>
    <property type="match status" value="1"/>
</dbReference>
<evidence type="ECO:0000313" key="8">
    <source>
        <dbReference type="Proteomes" id="UP001167919"/>
    </source>
</evidence>
<dbReference type="Pfam" id="PF12802">
    <property type="entry name" value="MarR_2"/>
    <property type="match status" value="1"/>
</dbReference>
<keyword evidence="7" id="KW-1185">Reference proteome</keyword>
<reference evidence="6" key="3">
    <citation type="submission" date="2020-01" db="EMBL/GenBank/DDBJ databases">
        <authorList>
            <person name="Cousin F.J."/>
            <person name="Le Guellec R."/>
            <person name="Cretenet M."/>
        </authorList>
    </citation>
    <scope>NUCLEOTIDE SEQUENCE</scope>
    <source>
        <strain evidence="6">UCMA 15228</strain>
    </source>
</reference>
<dbReference type="Proteomes" id="UP000286907">
    <property type="component" value="Chromosome"/>
</dbReference>
<dbReference type="GO" id="GO:0003677">
    <property type="term" value="F:DNA binding"/>
    <property type="evidence" value="ECO:0007669"/>
    <property type="project" value="UniProtKB-KW"/>
</dbReference>
<evidence type="ECO:0000256" key="1">
    <source>
        <dbReference type="ARBA" id="ARBA00023015"/>
    </source>
</evidence>
<name>A0AAJ1VP54_9LACO</name>
<dbReference type="InterPro" id="IPR036388">
    <property type="entry name" value="WH-like_DNA-bd_sf"/>
</dbReference>
<dbReference type="AlphaFoldDB" id="A0AAJ1VP54"/>
<keyword evidence="1" id="KW-0805">Transcription regulation</keyword>
<protein>
    <submittedName>
        <fullName evidence="5">MarR family transcriptional regulator</fullName>
    </submittedName>
    <submittedName>
        <fullName evidence="6">Winged helix-turn-helix transcriptional regulator</fullName>
    </submittedName>
</protein>
<reference evidence="5" key="2">
    <citation type="submission" date="2019-01" db="EMBL/GenBank/DDBJ databases">
        <title>Oenococcus sicerae UCMA17102.</title>
        <authorList>
            <person name="Cousin F.J."/>
            <person name="Le Guellec R."/>
            <person name="Cretenet M."/>
        </authorList>
    </citation>
    <scope>NUCLEOTIDE SEQUENCE</scope>
    <source>
        <strain evidence="5">UCMA17102</strain>
    </source>
</reference>
<gene>
    <name evidence="6" type="ORF">DLJ48_00880</name>
    <name evidence="5" type="ORF">EVC35_07895</name>
</gene>
<keyword evidence="3" id="KW-0804">Transcription</keyword>
<evidence type="ECO:0000313" key="6">
    <source>
        <dbReference type="EMBL" id="QAS69180.1"/>
    </source>
</evidence>
<reference evidence="6 7" key="1">
    <citation type="journal article" date="2019" name="Syst. Appl. Microbiol.">
        <title>Oenococcus sicerae sp. nov., isolated from French cider.</title>
        <authorList>
            <person name="Cousin F.J."/>
            <person name="Le Guellec R."/>
            <person name="Chagnot C."/>
            <person name="Goux D."/>
            <person name="Dalmasso M."/>
            <person name="Laplace J.M."/>
            <person name="Cretenet M."/>
        </authorList>
    </citation>
    <scope>NUCLEOTIDE SEQUENCE [LARGE SCALE GENOMIC DNA]</scope>
    <source>
        <strain evidence="6 7">UCMA 15228</strain>
    </source>
</reference>
<evidence type="ECO:0000256" key="2">
    <source>
        <dbReference type="ARBA" id="ARBA00023125"/>
    </source>
</evidence>
<dbReference type="InterPro" id="IPR036390">
    <property type="entry name" value="WH_DNA-bd_sf"/>
</dbReference>
<feature type="domain" description="HTH marR-type" evidence="4">
    <location>
        <begin position="1"/>
        <end position="136"/>
    </location>
</feature>
<dbReference type="SMART" id="SM00347">
    <property type="entry name" value="HTH_MARR"/>
    <property type="match status" value="1"/>
</dbReference>
<evidence type="ECO:0000313" key="7">
    <source>
        <dbReference type="Proteomes" id="UP000286907"/>
    </source>
</evidence>
<dbReference type="GO" id="GO:0003700">
    <property type="term" value="F:DNA-binding transcription factor activity"/>
    <property type="evidence" value="ECO:0007669"/>
    <property type="project" value="InterPro"/>
</dbReference>